<dbReference type="STRING" id="319236.BST91_04755"/>
<gene>
    <name evidence="2" type="ORF">JCM19294_697</name>
</gene>
<dbReference type="AlphaFoldDB" id="A0A090QNV3"/>
<dbReference type="Proteomes" id="UP000029221">
    <property type="component" value="Unassembled WGS sequence"/>
</dbReference>
<dbReference type="InterPro" id="IPR029058">
    <property type="entry name" value="AB_hydrolase_fold"/>
</dbReference>
<comment type="caution">
    <text evidence="2">The sequence shown here is derived from an EMBL/GenBank/DDBJ whole genome shotgun (WGS) entry which is preliminary data.</text>
</comment>
<dbReference type="eggNOG" id="COG2382">
    <property type="taxonomic scope" value="Bacteria"/>
</dbReference>
<protein>
    <submittedName>
        <fullName evidence="2">Putative alpha-dextrin endo-1, 6-alpha-glucosidase</fullName>
    </submittedName>
</protein>
<dbReference type="Gene3D" id="3.40.50.1820">
    <property type="entry name" value="alpha/beta hydrolase"/>
    <property type="match status" value="1"/>
</dbReference>
<dbReference type="RefSeq" id="WP_052510359.1">
    <property type="nucleotide sequence ID" value="NZ_BBML01000004.1"/>
</dbReference>
<feature type="signal peptide" evidence="1">
    <location>
        <begin position="1"/>
        <end position="24"/>
    </location>
</feature>
<evidence type="ECO:0000256" key="1">
    <source>
        <dbReference type="SAM" id="SignalP"/>
    </source>
</evidence>
<proteinExistence type="predicted"/>
<dbReference type="InterPro" id="IPR050583">
    <property type="entry name" value="Mycobacterial_A85_antigen"/>
</dbReference>
<dbReference type="PROSITE" id="PS51257">
    <property type="entry name" value="PROKAR_LIPOPROTEIN"/>
    <property type="match status" value="1"/>
</dbReference>
<reference evidence="2" key="1">
    <citation type="journal article" date="2014" name="Genome Announc.">
        <title>Draft Genome Sequences of Marine Flavobacterium Nonlabens Strains NR17, NR24, NR27, NR32, NR33, and Ara13.</title>
        <authorList>
            <person name="Nakanishi M."/>
            <person name="Meirelles P."/>
            <person name="Suzuki R."/>
            <person name="Takatani N."/>
            <person name="Mino S."/>
            <person name="Suda W."/>
            <person name="Oshima K."/>
            <person name="Hattori M."/>
            <person name="Ohkuma M."/>
            <person name="Hosokawa M."/>
            <person name="Miyashita K."/>
            <person name="Thompson F.L."/>
            <person name="Niwa A."/>
            <person name="Sawabe T."/>
            <person name="Sawabe T."/>
        </authorList>
    </citation>
    <scope>NUCLEOTIDE SEQUENCE [LARGE SCALE GENOMIC DNA]</scope>
    <source>
        <strain evidence="2">JCM 19294</strain>
    </source>
</reference>
<dbReference type="PANTHER" id="PTHR48098:SF6">
    <property type="entry name" value="FERRI-BACILLIBACTIN ESTERASE BESA"/>
    <property type="match status" value="1"/>
</dbReference>
<dbReference type="EMBL" id="BBML01000004">
    <property type="protein sequence ID" value="GAK97191.1"/>
    <property type="molecule type" value="Genomic_DNA"/>
</dbReference>
<feature type="chain" id="PRO_5001861935" evidence="1">
    <location>
        <begin position="25"/>
        <end position="314"/>
    </location>
</feature>
<evidence type="ECO:0000313" key="3">
    <source>
        <dbReference type="Proteomes" id="UP000029221"/>
    </source>
</evidence>
<evidence type="ECO:0000313" key="2">
    <source>
        <dbReference type="EMBL" id="GAK97191.1"/>
    </source>
</evidence>
<accession>A0A090QNV3</accession>
<dbReference type="InterPro" id="IPR000801">
    <property type="entry name" value="Esterase-like"/>
</dbReference>
<dbReference type="Pfam" id="PF00756">
    <property type="entry name" value="Esterase"/>
    <property type="match status" value="1"/>
</dbReference>
<organism evidence="2 3">
    <name type="scientific">Nonlabens tegetincola</name>
    <dbReference type="NCBI Taxonomy" id="323273"/>
    <lineage>
        <taxon>Bacteria</taxon>
        <taxon>Pseudomonadati</taxon>
        <taxon>Bacteroidota</taxon>
        <taxon>Flavobacteriia</taxon>
        <taxon>Flavobacteriales</taxon>
        <taxon>Flavobacteriaceae</taxon>
        <taxon>Nonlabens</taxon>
    </lineage>
</organism>
<sequence>MQFRSTAIISSSLLVLLISCVNNPSPSNTYESKQLTPHYENIRTTSDTLVTIPKFNSKFVSDRRIEILLPAQYPKKETLYKVLYIQDGEHLFQNDTISFNKSLNFRNQIRSLQATNSISPTIVVAIWSSVNKRFNEYMPEQPKSLLNSAFAKAELKKQTGYNELYSDEYLDFLVNELRPFIIKNFQVSSNNEDSVIMGNEMGALLSLYAAIKHPDIFGNAACFEPYWNVPILGDAFVETLPKSIPSPSSSKFYFDHNSLKTDSHYKSNHSRVLKAFKQKGYSDDNLLSIEYKNFIEDSVNWKRRMDIPLKFLLK</sequence>
<keyword evidence="3" id="KW-1185">Reference proteome</keyword>
<name>A0A090QNV3_9FLAO</name>
<keyword evidence="1" id="KW-0732">Signal</keyword>
<dbReference type="SUPFAM" id="SSF53474">
    <property type="entry name" value="alpha/beta-Hydrolases"/>
    <property type="match status" value="1"/>
</dbReference>
<dbReference type="PANTHER" id="PTHR48098">
    <property type="entry name" value="ENTEROCHELIN ESTERASE-RELATED"/>
    <property type="match status" value="1"/>
</dbReference>